<dbReference type="NCBIfam" id="TIGR02910">
    <property type="entry name" value="sulfite_red_A"/>
    <property type="match status" value="1"/>
</dbReference>
<evidence type="ECO:0000313" key="6">
    <source>
        <dbReference type="Proteomes" id="UP001238163"/>
    </source>
</evidence>
<keyword evidence="2" id="KW-0408">Iron</keyword>
<dbReference type="SUPFAM" id="SSF46548">
    <property type="entry name" value="alpha-helical ferredoxin"/>
    <property type="match status" value="1"/>
</dbReference>
<name>A0AAE4AMV5_9BACT</name>
<accession>A0AAE4AMV5</accession>
<evidence type="ECO:0000256" key="3">
    <source>
        <dbReference type="ARBA" id="ARBA00023014"/>
    </source>
</evidence>
<dbReference type="InterPro" id="IPR014259">
    <property type="entry name" value="Sulphite_reductase_A"/>
</dbReference>
<keyword evidence="1" id="KW-0479">Metal-binding</keyword>
<dbReference type="RefSeq" id="WP_307260185.1">
    <property type="nucleotide sequence ID" value="NZ_JAUSVL010000001.1"/>
</dbReference>
<organism evidence="5 6">
    <name type="scientific">Oligosphaera ethanolica</name>
    <dbReference type="NCBI Taxonomy" id="760260"/>
    <lineage>
        <taxon>Bacteria</taxon>
        <taxon>Pseudomonadati</taxon>
        <taxon>Lentisphaerota</taxon>
        <taxon>Oligosphaeria</taxon>
        <taxon>Oligosphaerales</taxon>
        <taxon>Oligosphaeraceae</taxon>
        <taxon>Oligosphaera</taxon>
    </lineage>
</organism>
<proteinExistence type="predicted"/>
<dbReference type="PROSITE" id="PS51379">
    <property type="entry name" value="4FE4S_FER_2"/>
    <property type="match status" value="2"/>
</dbReference>
<reference evidence="5" key="1">
    <citation type="submission" date="2023-07" db="EMBL/GenBank/DDBJ databases">
        <title>Genomic Encyclopedia of Type Strains, Phase IV (KMG-IV): sequencing the most valuable type-strain genomes for metagenomic binning, comparative biology and taxonomic classification.</title>
        <authorList>
            <person name="Goeker M."/>
        </authorList>
    </citation>
    <scope>NUCLEOTIDE SEQUENCE</scope>
    <source>
        <strain evidence="5">DSM 24202</strain>
    </source>
</reference>
<evidence type="ECO:0000256" key="2">
    <source>
        <dbReference type="ARBA" id="ARBA00023004"/>
    </source>
</evidence>
<dbReference type="EMBL" id="JAUSVL010000001">
    <property type="protein sequence ID" value="MDQ0288851.1"/>
    <property type="molecule type" value="Genomic_DNA"/>
</dbReference>
<feature type="domain" description="4Fe-4S ferredoxin-type" evidence="4">
    <location>
        <begin position="217"/>
        <end position="248"/>
    </location>
</feature>
<gene>
    <name evidence="5" type="ORF">J3R75_000958</name>
</gene>
<dbReference type="PROSITE" id="PS00198">
    <property type="entry name" value="4FE4S_FER_1"/>
    <property type="match status" value="1"/>
</dbReference>
<protein>
    <submittedName>
        <fullName evidence="5">Anaerobic sulfite reductase subunit A</fullName>
    </submittedName>
</protein>
<dbReference type="InterPro" id="IPR009051">
    <property type="entry name" value="Helical_ferredxn"/>
</dbReference>
<evidence type="ECO:0000259" key="4">
    <source>
        <dbReference type="PROSITE" id="PS51379"/>
    </source>
</evidence>
<feature type="domain" description="4Fe-4S ferredoxin-type" evidence="4">
    <location>
        <begin position="299"/>
        <end position="327"/>
    </location>
</feature>
<dbReference type="GO" id="GO:0046872">
    <property type="term" value="F:metal ion binding"/>
    <property type="evidence" value="ECO:0007669"/>
    <property type="project" value="UniProtKB-KW"/>
</dbReference>
<dbReference type="InterPro" id="IPR017896">
    <property type="entry name" value="4Fe4S_Fe-S-bd"/>
</dbReference>
<sequence length="341" mass="38745">MSTNKHLSNDAFDRVLCELGREYRLLGPRRFPGKGAHSGADVTGYGEIGSLSDLYLEGKTYFSPKECLFPVRETLFYFRDKDITPAAFDDRPTIIFLRPCDINGIKRLDTIFLHNGSEPDPYYARRRERVKFFLIECREGFDSCFCVSMDANRSDDYACACRFEGDGVRVEIKDGSFAPFFAGGEDAAAFLAFVTANKTSVQVPDLSRVDLGALFQHEIWQEYSSRCIACGRCNTSCVTCSCFTMQDVSYGRNQALGERRRVWAGCHIDGFTDMAGGHSFRAKNGDRMRFKTMHKINDFKRRFGFHMCVGCGRCDDVCPEYISFPTCIERLGRISREMTHE</sequence>
<dbReference type="Pfam" id="PF17179">
    <property type="entry name" value="Fer4_22"/>
    <property type="match status" value="1"/>
</dbReference>
<keyword evidence="3" id="KW-0411">Iron-sulfur</keyword>
<evidence type="ECO:0000313" key="5">
    <source>
        <dbReference type="EMBL" id="MDQ0288851.1"/>
    </source>
</evidence>
<dbReference type="AlphaFoldDB" id="A0AAE4AMV5"/>
<dbReference type="GO" id="GO:0051536">
    <property type="term" value="F:iron-sulfur cluster binding"/>
    <property type="evidence" value="ECO:0007669"/>
    <property type="project" value="UniProtKB-KW"/>
</dbReference>
<evidence type="ECO:0000256" key="1">
    <source>
        <dbReference type="ARBA" id="ARBA00022723"/>
    </source>
</evidence>
<comment type="caution">
    <text evidence="5">The sequence shown here is derived from an EMBL/GenBank/DDBJ whole genome shotgun (WGS) entry which is preliminary data.</text>
</comment>
<dbReference type="PANTHER" id="PTHR40447">
    <property type="entry name" value="ANAEROBIC SULFITE REDUCTASE SUBUNIT A"/>
    <property type="match status" value="1"/>
</dbReference>
<dbReference type="PANTHER" id="PTHR40447:SF1">
    <property type="entry name" value="ANAEROBIC SULFITE REDUCTASE SUBUNIT A"/>
    <property type="match status" value="1"/>
</dbReference>
<dbReference type="Proteomes" id="UP001238163">
    <property type="component" value="Unassembled WGS sequence"/>
</dbReference>
<dbReference type="InterPro" id="IPR017900">
    <property type="entry name" value="4Fe4S_Fe_S_CS"/>
</dbReference>
<keyword evidence="6" id="KW-1185">Reference proteome</keyword>
<dbReference type="Gene3D" id="1.10.1060.10">
    <property type="entry name" value="Alpha-helical ferredoxin"/>
    <property type="match status" value="1"/>
</dbReference>